<dbReference type="Pfam" id="PF17389">
    <property type="entry name" value="Bac_rhamnosid6H"/>
    <property type="match status" value="1"/>
</dbReference>
<dbReference type="SUPFAM" id="SSF48208">
    <property type="entry name" value="Six-hairpin glycosidases"/>
    <property type="match status" value="1"/>
</dbReference>
<keyword evidence="3" id="KW-0378">Hydrolase</keyword>
<evidence type="ECO:0000256" key="2">
    <source>
        <dbReference type="ARBA" id="ARBA00012652"/>
    </source>
</evidence>
<dbReference type="InterPro" id="IPR008928">
    <property type="entry name" value="6-hairpin_glycosidase_sf"/>
</dbReference>
<comment type="catalytic activity">
    <reaction evidence="1">
        <text>Hydrolysis of terminal non-reducing alpha-L-rhamnose residues in alpha-L-rhamnosides.</text>
        <dbReference type="EC" id="3.2.1.40"/>
    </reaction>
</comment>
<dbReference type="Pfam" id="PF17390">
    <property type="entry name" value="Bac_rhamnosid_C"/>
    <property type="match status" value="1"/>
</dbReference>
<sequence>MPPSGSAEVLVVGLTTNYLVDPCGIDDRTPALGWRLVSAERSVLQAAYQIRAASTPQNLELGRPDLWDSGRTASDQQVGVGYGGRALSARDQVFWQVRVWTDRDRESAWSPIARWEIGLLKPADWTAEWITDSVPTRPDGPLPIFAKRFAAAAQRPIEQARLYVSGLGLYEARLNGRKVGADVLLPSVTDYRKRALYKTYDVTEHLLTGDNVVGLLIGNGFFNVPEREGRYWESVTWKSGLGGSGDTVRLSGEPKVIAQLEIRYDDGTVQQISTDATWQVDDGPLDFSGYYGGEDYDARRRQAGWDRPEGDHSAWRSAAVAADIPATLSAQFEPAVIEAERLAAVELTEPEPGVYVFDFGTSFVGWPQLDVEAPAGTRIALFPGWYLDNGRVSQSGMVGWVPNVVVADHYTAAGDGVETWHPRFTYHGFRYLEVRGLPAPPLLSSVTGIAVRAGAETTAEFDCSETLLNDIDRIAERSMRSAMIAPTMPTDPNREKAGWQADRGVALSGVHRYDFAAYNQAMLRDVFDAQRPDGALPGIVPDPTDFWYIGDINWTGAPIVQAFENYRRYGDTASLRRHYPAMRRYFQLLRSREQDGMYPAGEFAEGYFGDWMYPGQHWQRPFDPDNAHFTPPESTVAWGYWRIATAMAGIAQALGHADESLEYRRKAEAIATRYHEKFFDPATATYTPGTQTSTAIALYIGAPPTHLRESVLAALVAQIRESGNHVNAGMIGLVAIVRVLTKAGLHDVLYDVAVETSYPSYGYWLAHGATALPESWDWNGREGVADLNILGGLTSWFTGGLGGIRPDRDAVAFDKIHIAPAVVGSLTSVRATLRTVRGEIISRWQRDGTAVTLEVVVPVNSTATVVVPLLRENAEIKAAEEALLIDRNDEFATYQTGSGTWTFTQH</sequence>
<dbReference type="Pfam" id="PF08531">
    <property type="entry name" value="Bac_rhamnosid_N"/>
    <property type="match status" value="1"/>
</dbReference>
<dbReference type="GO" id="GO:0030596">
    <property type="term" value="F:alpha-L-rhamnosidase activity"/>
    <property type="evidence" value="ECO:0007669"/>
    <property type="project" value="UniProtKB-EC"/>
</dbReference>
<comment type="caution">
    <text evidence="8">The sequence shown here is derived from an EMBL/GenBank/DDBJ whole genome shotgun (WGS) entry which is preliminary data.</text>
</comment>
<evidence type="ECO:0000313" key="9">
    <source>
        <dbReference type="Proteomes" id="UP000323876"/>
    </source>
</evidence>
<gene>
    <name evidence="8" type="ORF">F3087_18365</name>
</gene>
<dbReference type="PIRSF" id="PIRSF010631">
    <property type="entry name" value="A-rhamnsds"/>
    <property type="match status" value="1"/>
</dbReference>
<dbReference type="Gene3D" id="2.60.40.10">
    <property type="entry name" value="Immunoglobulins"/>
    <property type="match status" value="1"/>
</dbReference>
<dbReference type="EMBL" id="VXLC01000006">
    <property type="protein sequence ID" value="KAA8887623.1"/>
    <property type="molecule type" value="Genomic_DNA"/>
</dbReference>
<dbReference type="InterPro" id="IPR035396">
    <property type="entry name" value="Bac_rhamnosid6H"/>
</dbReference>
<reference evidence="8 9" key="1">
    <citation type="submission" date="2019-09" db="EMBL/GenBank/DDBJ databases">
        <authorList>
            <person name="Wang X."/>
        </authorList>
    </citation>
    <scope>NUCLEOTIDE SEQUENCE [LARGE SCALE GENOMIC DNA]</scope>
    <source>
        <strain evidence="8 9">CICC 11023</strain>
    </source>
</reference>
<proteinExistence type="predicted"/>
<dbReference type="RefSeq" id="WP_150403193.1">
    <property type="nucleotide sequence ID" value="NZ_VXLC01000006.1"/>
</dbReference>
<dbReference type="PANTHER" id="PTHR33307">
    <property type="entry name" value="ALPHA-RHAMNOSIDASE (EUROFUNG)"/>
    <property type="match status" value="1"/>
</dbReference>
<dbReference type="InterPro" id="IPR013783">
    <property type="entry name" value="Ig-like_fold"/>
</dbReference>
<organism evidence="8 9">
    <name type="scientific">Nocardia colli</name>
    <dbReference type="NCBI Taxonomy" id="2545717"/>
    <lineage>
        <taxon>Bacteria</taxon>
        <taxon>Bacillati</taxon>
        <taxon>Actinomycetota</taxon>
        <taxon>Actinomycetes</taxon>
        <taxon>Mycobacteriales</taxon>
        <taxon>Nocardiaceae</taxon>
        <taxon>Nocardia</taxon>
    </lineage>
</organism>
<dbReference type="Pfam" id="PF05592">
    <property type="entry name" value="Bac_rhamnosid"/>
    <property type="match status" value="1"/>
</dbReference>
<evidence type="ECO:0000313" key="8">
    <source>
        <dbReference type="EMBL" id="KAA8887623.1"/>
    </source>
</evidence>
<dbReference type="Gene3D" id="2.60.420.10">
    <property type="entry name" value="Maltose phosphorylase, domain 3"/>
    <property type="match status" value="1"/>
</dbReference>
<dbReference type="AlphaFoldDB" id="A0A5N0EFB4"/>
<name>A0A5N0EFB4_9NOCA</name>
<accession>A0A5N0EFB4</accession>
<keyword evidence="9" id="KW-1185">Reference proteome</keyword>
<dbReference type="InterPro" id="IPR008902">
    <property type="entry name" value="Rhamnosid_concanavalin"/>
</dbReference>
<dbReference type="OrthoDB" id="9761045at2"/>
<evidence type="ECO:0000256" key="3">
    <source>
        <dbReference type="ARBA" id="ARBA00022801"/>
    </source>
</evidence>
<dbReference type="InterPro" id="IPR016007">
    <property type="entry name" value="Alpha_rhamnosid"/>
</dbReference>
<dbReference type="Gene3D" id="1.50.10.10">
    <property type="match status" value="1"/>
</dbReference>
<dbReference type="GO" id="GO:0005975">
    <property type="term" value="P:carbohydrate metabolic process"/>
    <property type="evidence" value="ECO:0007669"/>
    <property type="project" value="InterPro"/>
</dbReference>
<dbReference type="Pfam" id="PF25788">
    <property type="entry name" value="Ig_Rha78A_N"/>
    <property type="match status" value="1"/>
</dbReference>
<evidence type="ECO:0000259" key="5">
    <source>
        <dbReference type="Pfam" id="PF08531"/>
    </source>
</evidence>
<dbReference type="InterPro" id="IPR012341">
    <property type="entry name" value="6hp_glycosidase-like_sf"/>
</dbReference>
<dbReference type="InterPro" id="IPR013737">
    <property type="entry name" value="Bac_rhamnosid_N"/>
</dbReference>
<feature type="domain" description="Alpha-L-rhamnosidase six-hairpin glycosidase" evidence="6">
    <location>
        <begin position="457"/>
        <end position="778"/>
    </location>
</feature>
<feature type="domain" description="Alpha-L-rhamnosidase C-terminal" evidence="7">
    <location>
        <begin position="803"/>
        <end position="873"/>
    </location>
</feature>
<feature type="domain" description="Alpha-L-rhamnosidase concanavalin-like" evidence="4">
    <location>
        <begin position="351"/>
        <end position="451"/>
    </location>
</feature>
<evidence type="ECO:0000259" key="7">
    <source>
        <dbReference type="Pfam" id="PF17390"/>
    </source>
</evidence>
<dbReference type="Gene3D" id="2.60.120.260">
    <property type="entry name" value="Galactose-binding domain-like"/>
    <property type="match status" value="2"/>
</dbReference>
<evidence type="ECO:0000259" key="6">
    <source>
        <dbReference type="Pfam" id="PF17389"/>
    </source>
</evidence>
<evidence type="ECO:0000256" key="1">
    <source>
        <dbReference type="ARBA" id="ARBA00001445"/>
    </source>
</evidence>
<protein>
    <recommendedName>
        <fullName evidence="2">alpha-L-rhamnosidase</fullName>
        <ecNumber evidence="2">3.2.1.40</ecNumber>
    </recommendedName>
</protein>
<dbReference type="PANTHER" id="PTHR33307:SF11">
    <property type="entry name" value="ALPHA-L-RHAMNOSIDASE"/>
    <property type="match status" value="1"/>
</dbReference>
<evidence type="ECO:0000259" key="4">
    <source>
        <dbReference type="Pfam" id="PF05592"/>
    </source>
</evidence>
<feature type="domain" description="Bacterial alpha-L-rhamnosidase N-terminal" evidence="5">
    <location>
        <begin position="157"/>
        <end position="338"/>
    </location>
</feature>
<dbReference type="EC" id="3.2.1.40" evidence="2"/>
<dbReference type="Proteomes" id="UP000323876">
    <property type="component" value="Unassembled WGS sequence"/>
</dbReference>
<dbReference type="InterPro" id="IPR035398">
    <property type="entry name" value="Bac_rhamnosid_C"/>
</dbReference>